<evidence type="ECO:0000313" key="2">
    <source>
        <dbReference type="Proteomes" id="UP001293254"/>
    </source>
</evidence>
<protein>
    <submittedName>
        <fullName evidence="1">Uncharacterized protein</fullName>
    </submittedName>
</protein>
<keyword evidence="2" id="KW-1185">Reference proteome</keyword>
<dbReference type="EMBL" id="JACGWO010000011">
    <property type="protein sequence ID" value="KAK4415532.1"/>
    <property type="molecule type" value="Genomic_DNA"/>
</dbReference>
<organism evidence="1 2">
    <name type="scientific">Sesamum alatum</name>
    <dbReference type="NCBI Taxonomy" id="300844"/>
    <lineage>
        <taxon>Eukaryota</taxon>
        <taxon>Viridiplantae</taxon>
        <taxon>Streptophyta</taxon>
        <taxon>Embryophyta</taxon>
        <taxon>Tracheophyta</taxon>
        <taxon>Spermatophyta</taxon>
        <taxon>Magnoliopsida</taxon>
        <taxon>eudicotyledons</taxon>
        <taxon>Gunneridae</taxon>
        <taxon>Pentapetalae</taxon>
        <taxon>asterids</taxon>
        <taxon>lamiids</taxon>
        <taxon>Lamiales</taxon>
        <taxon>Pedaliaceae</taxon>
        <taxon>Sesamum</taxon>
    </lineage>
</organism>
<evidence type="ECO:0000313" key="1">
    <source>
        <dbReference type="EMBL" id="KAK4415532.1"/>
    </source>
</evidence>
<reference evidence="1" key="2">
    <citation type="journal article" date="2024" name="Plant">
        <title>Genomic evolution and insights into agronomic trait innovations of Sesamum species.</title>
        <authorList>
            <person name="Miao H."/>
            <person name="Wang L."/>
            <person name="Qu L."/>
            <person name="Liu H."/>
            <person name="Sun Y."/>
            <person name="Le M."/>
            <person name="Wang Q."/>
            <person name="Wei S."/>
            <person name="Zheng Y."/>
            <person name="Lin W."/>
            <person name="Duan Y."/>
            <person name="Cao H."/>
            <person name="Xiong S."/>
            <person name="Wang X."/>
            <person name="Wei L."/>
            <person name="Li C."/>
            <person name="Ma Q."/>
            <person name="Ju M."/>
            <person name="Zhao R."/>
            <person name="Li G."/>
            <person name="Mu C."/>
            <person name="Tian Q."/>
            <person name="Mei H."/>
            <person name="Zhang T."/>
            <person name="Gao T."/>
            <person name="Zhang H."/>
        </authorList>
    </citation>
    <scope>NUCLEOTIDE SEQUENCE</scope>
    <source>
        <strain evidence="1">3651</strain>
    </source>
</reference>
<dbReference type="AlphaFoldDB" id="A0AAE2CB09"/>
<reference evidence="1" key="1">
    <citation type="submission" date="2020-06" db="EMBL/GenBank/DDBJ databases">
        <authorList>
            <person name="Li T."/>
            <person name="Hu X."/>
            <person name="Zhang T."/>
            <person name="Song X."/>
            <person name="Zhang H."/>
            <person name="Dai N."/>
            <person name="Sheng W."/>
            <person name="Hou X."/>
            <person name="Wei L."/>
        </authorList>
    </citation>
    <scope>NUCLEOTIDE SEQUENCE</scope>
    <source>
        <strain evidence="1">3651</strain>
        <tissue evidence="1">Leaf</tissue>
    </source>
</reference>
<comment type="caution">
    <text evidence="1">The sequence shown here is derived from an EMBL/GenBank/DDBJ whole genome shotgun (WGS) entry which is preliminary data.</text>
</comment>
<sequence>MPSITVVPYQQIWPTHQRKGNTESNLCLLLINNLLHQSRVLASCGNVDQLAYACPKTTITGGSQLEVHWSRQQRPPHVRTVSPDRIFHRHPLIKRSLASTMLRCANETRHPTVLARIWKEA</sequence>
<gene>
    <name evidence="1" type="ORF">Salat_2660600</name>
</gene>
<accession>A0AAE2CB09</accession>
<name>A0AAE2CB09_9LAMI</name>
<proteinExistence type="predicted"/>
<dbReference type="Proteomes" id="UP001293254">
    <property type="component" value="Unassembled WGS sequence"/>
</dbReference>